<dbReference type="Pfam" id="PF00023">
    <property type="entry name" value="Ank"/>
    <property type="match status" value="1"/>
</dbReference>
<keyword evidence="1" id="KW-0677">Repeat</keyword>
<feature type="repeat" description="ANK" evidence="3">
    <location>
        <begin position="150"/>
        <end position="182"/>
    </location>
</feature>
<dbReference type="InterPro" id="IPR036770">
    <property type="entry name" value="Ankyrin_rpt-contain_sf"/>
</dbReference>
<keyword evidence="5" id="KW-1185">Reference proteome</keyword>
<evidence type="ECO:0000256" key="2">
    <source>
        <dbReference type="ARBA" id="ARBA00023043"/>
    </source>
</evidence>
<evidence type="ECO:0000256" key="3">
    <source>
        <dbReference type="PROSITE-ProRule" id="PRU00023"/>
    </source>
</evidence>
<protein>
    <submittedName>
        <fullName evidence="4">Uncharacterized protein</fullName>
    </submittedName>
</protein>
<feature type="repeat" description="ANK" evidence="3">
    <location>
        <begin position="84"/>
        <end position="116"/>
    </location>
</feature>
<dbReference type="InterPro" id="IPR050776">
    <property type="entry name" value="Ank_Repeat/CDKN_Inhibitor"/>
</dbReference>
<dbReference type="SUPFAM" id="SSF48403">
    <property type="entry name" value="Ankyrin repeat"/>
    <property type="match status" value="1"/>
</dbReference>
<comment type="caution">
    <text evidence="4">The sequence shown here is derived from an EMBL/GenBank/DDBJ whole genome shotgun (WGS) entry which is preliminary data.</text>
</comment>
<feature type="repeat" description="ANK" evidence="3">
    <location>
        <begin position="252"/>
        <end position="284"/>
    </location>
</feature>
<feature type="repeat" description="ANK" evidence="3">
    <location>
        <begin position="219"/>
        <end position="251"/>
    </location>
</feature>
<dbReference type="PROSITE" id="PS50088">
    <property type="entry name" value="ANK_REPEAT"/>
    <property type="match status" value="6"/>
</dbReference>
<dbReference type="Pfam" id="PF12796">
    <property type="entry name" value="Ank_2"/>
    <property type="match status" value="2"/>
</dbReference>
<dbReference type="Proteomes" id="UP000549394">
    <property type="component" value="Unassembled WGS sequence"/>
</dbReference>
<keyword evidence="2 3" id="KW-0040">ANK repeat</keyword>
<dbReference type="AlphaFoldDB" id="A0A7I8WCA6"/>
<dbReference type="EMBL" id="CAJFCJ010000029">
    <property type="protein sequence ID" value="CAD5125794.1"/>
    <property type="molecule type" value="Genomic_DNA"/>
</dbReference>
<dbReference type="PANTHER" id="PTHR24201">
    <property type="entry name" value="ANK_REP_REGION DOMAIN-CONTAINING PROTEIN"/>
    <property type="match status" value="1"/>
</dbReference>
<dbReference type="GO" id="GO:0005634">
    <property type="term" value="C:nucleus"/>
    <property type="evidence" value="ECO:0007669"/>
    <property type="project" value="TreeGrafter"/>
</dbReference>
<evidence type="ECO:0000256" key="1">
    <source>
        <dbReference type="ARBA" id="ARBA00022737"/>
    </source>
</evidence>
<sequence length="400" mass="44851">MAALPTWNIGEEEETPSKREPLNAAAGYGKENVVEELLKEGKPIQLEGQTRQTPLHEACQGGHLRVLELLLDHTKDCVNIKDKWERTPVHTSAFHGELECLRLLKDKGANLTASDVNGAQASHLAAERNHRNIIEYLYEQEVILDSADHSGRLPLHYAAKHGSLNCLVSLVERDCDPTLPDNDGNLPIHIAARYNRLDCLRFLLETGNRLESVTPGSSKRRTSLHVSSLCGSEKVVHWLCEKGANVHARDINGDTPCHLAAQYGRAQCFNCLINHGASVSIKNYKDETPLDVAKRSGHPLLIAKAIDNNVTCSTCYSNCRLAEWERKHPLPEVHKKIKQAIKKEGLFDIPVRSAHAEPKSRFYGKFEENLLKKRSPRRDLTAQFLGEHLPTYRPQSSQNF</sequence>
<reference evidence="4 5" key="1">
    <citation type="submission" date="2020-08" db="EMBL/GenBank/DDBJ databases">
        <authorList>
            <person name="Hejnol A."/>
        </authorList>
    </citation>
    <scope>NUCLEOTIDE SEQUENCE [LARGE SCALE GENOMIC DNA]</scope>
</reference>
<proteinExistence type="predicted"/>
<dbReference type="InterPro" id="IPR002110">
    <property type="entry name" value="Ankyrin_rpt"/>
</dbReference>
<dbReference type="Gene3D" id="1.25.40.20">
    <property type="entry name" value="Ankyrin repeat-containing domain"/>
    <property type="match status" value="2"/>
</dbReference>
<feature type="repeat" description="ANK" evidence="3">
    <location>
        <begin position="183"/>
        <end position="215"/>
    </location>
</feature>
<organism evidence="4 5">
    <name type="scientific">Dimorphilus gyrociliatus</name>
    <dbReference type="NCBI Taxonomy" id="2664684"/>
    <lineage>
        <taxon>Eukaryota</taxon>
        <taxon>Metazoa</taxon>
        <taxon>Spiralia</taxon>
        <taxon>Lophotrochozoa</taxon>
        <taxon>Annelida</taxon>
        <taxon>Polychaeta</taxon>
        <taxon>Polychaeta incertae sedis</taxon>
        <taxon>Dinophilidae</taxon>
        <taxon>Dimorphilus</taxon>
    </lineage>
</organism>
<accession>A0A7I8WCA6</accession>
<name>A0A7I8WCA6_9ANNE</name>
<dbReference type="OrthoDB" id="194358at2759"/>
<dbReference type="PROSITE" id="PS50297">
    <property type="entry name" value="ANK_REP_REGION"/>
    <property type="match status" value="6"/>
</dbReference>
<feature type="repeat" description="ANK" evidence="3">
    <location>
        <begin position="50"/>
        <end position="76"/>
    </location>
</feature>
<dbReference type="SMART" id="SM00248">
    <property type="entry name" value="ANK"/>
    <property type="match status" value="9"/>
</dbReference>
<evidence type="ECO:0000313" key="5">
    <source>
        <dbReference type="Proteomes" id="UP000549394"/>
    </source>
</evidence>
<gene>
    <name evidence="4" type="ORF">DGYR_LOCUS13113</name>
</gene>
<evidence type="ECO:0000313" key="4">
    <source>
        <dbReference type="EMBL" id="CAD5125794.1"/>
    </source>
</evidence>